<keyword evidence="2" id="KW-1185">Reference proteome</keyword>
<dbReference type="RefSeq" id="WP_054657251.1">
    <property type="nucleotide sequence ID" value="NZ_BAZI01000015.1"/>
</dbReference>
<name>A0A0R0A0T0_9GAMM</name>
<dbReference type="EMBL" id="LLXS01000051">
    <property type="protein sequence ID" value="KRG38832.1"/>
    <property type="molecule type" value="Genomic_DNA"/>
</dbReference>
<dbReference type="Proteomes" id="UP000050836">
    <property type="component" value="Unassembled WGS sequence"/>
</dbReference>
<reference evidence="1 2" key="1">
    <citation type="submission" date="2015-10" db="EMBL/GenBank/DDBJ databases">
        <title>Genome sequencing and analysis of members of genus Stenotrophomonas.</title>
        <authorList>
            <person name="Patil P.P."/>
            <person name="Midha S."/>
            <person name="Patil P.B."/>
        </authorList>
    </citation>
    <scope>NUCLEOTIDE SEQUENCE [LARGE SCALE GENOMIC DNA]</scope>
    <source>
        <strain evidence="1 2">JCM 9942</strain>
    </source>
</reference>
<comment type="caution">
    <text evidence="1">The sequence shown here is derived from an EMBL/GenBank/DDBJ whole genome shotgun (WGS) entry which is preliminary data.</text>
</comment>
<organism evidence="1 2">
    <name type="scientific">Stenotrophomonas pictorum JCM 9942</name>
    <dbReference type="NCBI Taxonomy" id="1236960"/>
    <lineage>
        <taxon>Bacteria</taxon>
        <taxon>Pseudomonadati</taxon>
        <taxon>Pseudomonadota</taxon>
        <taxon>Gammaproteobacteria</taxon>
        <taxon>Lysobacterales</taxon>
        <taxon>Lysobacteraceae</taxon>
        <taxon>Stenotrophomonas</taxon>
    </lineage>
</organism>
<proteinExistence type="predicted"/>
<evidence type="ECO:0000313" key="1">
    <source>
        <dbReference type="EMBL" id="KRG38832.1"/>
    </source>
</evidence>
<gene>
    <name evidence="1" type="ORF">ARC78_15255</name>
</gene>
<protein>
    <submittedName>
        <fullName evidence="1">Uncharacterized protein</fullName>
    </submittedName>
</protein>
<accession>A0A0R0A0T0</accession>
<sequence>MNITWTANCPTGVPADAQVVRELTAAVQELTLVVQGLTGVLIEDREQDQMIDVTTADDGQIHLPAAHRYMDGTTG</sequence>
<evidence type="ECO:0000313" key="2">
    <source>
        <dbReference type="Proteomes" id="UP000050836"/>
    </source>
</evidence>
<dbReference type="AlphaFoldDB" id="A0A0R0A0T0"/>